<proteinExistence type="predicted"/>
<evidence type="ECO:0000259" key="1">
    <source>
        <dbReference type="PROSITE" id="PS50010"/>
    </source>
</evidence>
<dbReference type="InterPro" id="IPR000219">
    <property type="entry name" value="DH_dom"/>
</dbReference>
<name>A0A6G1IJI3_9PLEO</name>
<dbReference type="OrthoDB" id="19923at2759"/>
<evidence type="ECO:0000313" key="3">
    <source>
        <dbReference type="Proteomes" id="UP000799291"/>
    </source>
</evidence>
<dbReference type="InterPro" id="IPR035899">
    <property type="entry name" value="DBL_dom_sf"/>
</dbReference>
<dbReference type="Gene3D" id="1.20.900.10">
    <property type="entry name" value="Dbl homology (DH) domain"/>
    <property type="match status" value="1"/>
</dbReference>
<feature type="domain" description="DH" evidence="1">
    <location>
        <begin position="485"/>
        <end position="672"/>
    </location>
</feature>
<sequence>MDPLSVAASIVGILAATAKVIEIVQPFVSNSKDAPKIAMTVHSEVTRVRIILEPLKSLLQDVSTPSSPPAARASFIRVDHLVVIFTDGVLLFSELETLLAPLQLPTDAQLQLRQRLLWASKKNSISEALKRIQHFLASLSAFLNVLQCRSDLAALQSQHILDDQISELLEDNRALAARVKDLEDSFNATATTKELPQNSSTYRPSSDAVTFSGALPTHDSTSTQPRATMPSTKYSNRLSVISQNSLVSSFSALRFRTDLEKSRVYRRVKRSSSRMSFSSSAIGSRAWSIFSGLSLAEISAISVIALPLFSPDLQNSHHYVFGSVESSKSVETVVSDSSLFYESMKLRATFIQNISTGFEVSAHKLPFKTDRDLYILWNAFVTGHIFYVVQDLLKPASTGPNEPILGAAEFARFAKEHLGELGLSERESFAVVSETYRTDMFNSRPVIRMLNFLFDRHSERLNIVSPFDEKENMLDDDKLIIGESETAEKLRQFLKEERTYVNQLERLSDFWNIIRHSGEFTIPYSGDFSRTLPWNYLIQNLGDILTIANRFLYALEAKKLSLSPIKAFAEIFLTFSQDIPSHEGFQAYGHYNSFQDLRVLSAEGAFSRIRDCIFRSSPAMKYLVSSKDNFVAHLSLPVARFYRYLDFLKEFENNKNLDEQERAIINLAHHSMFSFLELDVHEVPLRSPDLPEHPRRYYPPKKAAARGQGMMRWLDGVGESDPSFRRVKYEAPLYPAQPLWSRKIDLPAGTLPTTAEEPSLYI</sequence>
<dbReference type="EMBL" id="MU005613">
    <property type="protein sequence ID" value="KAF2678248.1"/>
    <property type="molecule type" value="Genomic_DNA"/>
</dbReference>
<dbReference type="AlphaFoldDB" id="A0A6G1IJI3"/>
<keyword evidence="3" id="KW-1185">Reference proteome</keyword>
<dbReference type="SUPFAM" id="SSF48065">
    <property type="entry name" value="DBL homology domain (DH-domain)"/>
    <property type="match status" value="1"/>
</dbReference>
<dbReference type="PROSITE" id="PS50010">
    <property type="entry name" value="DH_2"/>
    <property type="match status" value="1"/>
</dbReference>
<dbReference type="Pfam" id="PF00621">
    <property type="entry name" value="RhoGEF"/>
    <property type="match status" value="1"/>
</dbReference>
<reference evidence="2" key="1">
    <citation type="journal article" date="2020" name="Stud. Mycol.">
        <title>101 Dothideomycetes genomes: a test case for predicting lifestyles and emergence of pathogens.</title>
        <authorList>
            <person name="Haridas S."/>
            <person name="Albert R."/>
            <person name="Binder M."/>
            <person name="Bloem J."/>
            <person name="Labutti K."/>
            <person name="Salamov A."/>
            <person name="Andreopoulos B."/>
            <person name="Baker S."/>
            <person name="Barry K."/>
            <person name="Bills G."/>
            <person name="Bluhm B."/>
            <person name="Cannon C."/>
            <person name="Castanera R."/>
            <person name="Culley D."/>
            <person name="Daum C."/>
            <person name="Ezra D."/>
            <person name="Gonzalez J."/>
            <person name="Henrissat B."/>
            <person name="Kuo A."/>
            <person name="Liang C."/>
            <person name="Lipzen A."/>
            <person name="Lutzoni F."/>
            <person name="Magnuson J."/>
            <person name="Mondo S."/>
            <person name="Nolan M."/>
            <person name="Ohm R."/>
            <person name="Pangilinan J."/>
            <person name="Park H.-J."/>
            <person name="Ramirez L."/>
            <person name="Alfaro M."/>
            <person name="Sun H."/>
            <person name="Tritt A."/>
            <person name="Yoshinaga Y."/>
            <person name="Zwiers L.-H."/>
            <person name="Turgeon B."/>
            <person name="Goodwin S."/>
            <person name="Spatafora J."/>
            <person name="Crous P."/>
            <person name="Grigoriev I."/>
        </authorList>
    </citation>
    <scope>NUCLEOTIDE SEQUENCE</scope>
    <source>
        <strain evidence="2">CBS 122367</strain>
    </source>
</reference>
<dbReference type="GO" id="GO:0005085">
    <property type="term" value="F:guanyl-nucleotide exchange factor activity"/>
    <property type="evidence" value="ECO:0007669"/>
    <property type="project" value="InterPro"/>
</dbReference>
<protein>
    <recommendedName>
        <fullName evidence="1">DH domain-containing protein</fullName>
    </recommendedName>
</protein>
<evidence type="ECO:0000313" key="2">
    <source>
        <dbReference type="EMBL" id="KAF2678248.1"/>
    </source>
</evidence>
<accession>A0A6G1IJI3</accession>
<organism evidence="2 3">
    <name type="scientific">Lentithecium fluviatile CBS 122367</name>
    <dbReference type="NCBI Taxonomy" id="1168545"/>
    <lineage>
        <taxon>Eukaryota</taxon>
        <taxon>Fungi</taxon>
        <taxon>Dikarya</taxon>
        <taxon>Ascomycota</taxon>
        <taxon>Pezizomycotina</taxon>
        <taxon>Dothideomycetes</taxon>
        <taxon>Pleosporomycetidae</taxon>
        <taxon>Pleosporales</taxon>
        <taxon>Massarineae</taxon>
        <taxon>Lentitheciaceae</taxon>
        <taxon>Lentithecium</taxon>
    </lineage>
</organism>
<dbReference type="Proteomes" id="UP000799291">
    <property type="component" value="Unassembled WGS sequence"/>
</dbReference>
<gene>
    <name evidence="2" type="ORF">K458DRAFT_491308</name>
</gene>